<dbReference type="GO" id="GO:0009653">
    <property type="term" value="P:anatomical structure morphogenesis"/>
    <property type="evidence" value="ECO:0007669"/>
    <property type="project" value="UniProtKB-ARBA"/>
</dbReference>
<dbReference type="PRINTS" id="PR00014">
    <property type="entry name" value="FNTYPEIII"/>
</dbReference>
<dbReference type="PANTHER" id="PTHR44170">
    <property type="entry name" value="PROTEIN SIDEKICK"/>
    <property type="match status" value="1"/>
</dbReference>
<dbReference type="InterPro" id="IPR036179">
    <property type="entry name" value="Ig-like_dom_sf"/>
</dbReference>
<dbReference type="OMA" id="EFIMSIN"/>
<dbReference type="Gene3D" id="2.60.40.10">
    <property type="entry name" value="Immunoglobulins"/>
    <property type="match status" value="4"/>
</dbReference>
<dbReference type="Pfam" id="PF07679">
    <property type="entry name" value="I-set"/>
    <property type="match status" value="1"/>
</dbReference>
<dbReference type="GO" id="GO:0098609">
    <property type="term" value="P:cell-cell adhesion"/>
    <property type="evidence" value="ECO:0007669"/>
    <property type="project" value="TreeGrafter"/>
</dbReference>
<dbReference type="SMART" id="SM00060">
    <property type="entry name" value="FN3"/>
    <property type="match status" value="3"/>
</dbReference>
<evidence type="ECO:0000256" key="3">
    <source>
        <dbReference type="SAM" id="Phobius"/>
    </source>
</evidence>
<feature type="domain" description="Fibronectin type-III" evidence="5">
    <location>
        <begin position="169"/>
        <end position="266"/>
    </location>
</feature>
<name>A0A087TFX5_STEMI</name>
<evidence type="ECO:0000313" key="7">
    <source>
        <dbReference type="Proteomes" id="UP000054359"/>
    </source>
</evidence>
<evidence type="ECO:0000256" key="1">
    <source>
        <dbReference type="ARBA" id="ARBA00022737"/>
    </source>
</evidence>
<keyword evidence="7" id="KW-1185">Reference proteome</keyword>
<dbReference type="CDD" id="cd00063">
    <property type="entry name" value="FN3"/>
    <property type="match status" value="3"/>
</dbReference>
<keyword evidence="2" id="KW-1015">Disulfide bond</keyword>
<gene>
    <name evidence="6" type="ORF">X975_15541</name>
</gene>
<sequence>MSFSWLKNQKSLSDWPDDRLSYSHSPRSDSIEFIMSINSAQPEDEGVYSCVARNEYGSDQKDIRLMLVERPKAPEFVELVDVWSRSARVRWSIPDNGNSPILSYTVEYWSTPGGDWNETVSSSLTSYIIRGLKPFTVYSLHVWASNSIGDSEPSEQIHFKTAKEEPSAAPVNIKIEDVGSTYIRLSWKPPPPEHWNGELSGYYVGYKQSTSKLPYTFNTVEAEEQLTYYVLRGLRRATRYLITVRAYNDVGSGPQSEEITVKTHNLEPPAQPVLMVKDIGSTYIQISWALDDEMRPFTTGFSIHYRKNGDKWQEISVPDADQTSYTLTNLDAGISYQIYVTSMGSTGLSEPSEIATVRTSAEAIFHAPPPTQMSSTVDDVTQILYIVVPVAVATVIIVIVIVTACVYVYSKRPLPSHHPYGDLPASKNFSYMSTVPRHHDIPITVCGGNAMKYGSPYSTVPLTRPEQEEEEPIYESVMDEIRCKIKQKSFDDDIKLGTATIV</sequence>
<feature type="domain" description="Fibronectin type-III" evidence="5">
    <location>
        <begin position="73"/>
        <end position="164"/>
    </location>
</feature>
<evidence type="ECO:0000256" key="2">
    <source>
        <dbReference type="ARBA" id="ARBA00023157"/>
    </source>
</evidence>
<dbReference type="GO" id="GO:0030154">
    <property type="term" value="P:cell differentiation"/>
    <property type="evidence" value="ECO:0007669"/>
    <property type="project" value="UniProtKB-ARBA"/>
</dbReference>
<keyword evidence="1" id="KW-0677">Repeat</keyword>
<keyword evidence="3" id="KW-0812">Transmembrane</keyword>
<dbReference type="AlphaFoldDB" id="A0A087TFX5"/>
<dbReference type="InterPro" id="IPR003961">
    <property type="entry name" value="FN3_dom"/>
</dbReference>
<dbReference type="STRING" id="407821.A0A087TFX5"/>
<proteinExistence type="predicted"/>
<reference evidence="6 7" key="1">
    <citation type="submission" date="2013-11" db="EMBL/GenBank/DDBJ databases">
        <title>Genome sequencing of Stegodyphus mimosarum.</title>
        <authorList>
            <person name="Bechsgaard J."/>
        </authorList>
    </citation>
    <scope>NUCLEOTIDE SEQUENCE [LARGE SCALE GENOMIC DNA]</scope>
</reference>
<dbReference type="PROSITE" id="PS50853">
    <property type="entry name" value="FN3"/>
    <property type="match status" value="3"/>
</dbReference>
<dbReference type="GO" id="GO:0016020">
    <property type="term" value="C:membrane"/>
    <property type="evidence" value="ECO:0007669"/>
    <property type="project" value="UniProtKB-SubCell"/>
</dbReference>
<dbReference type="FunFam" id="2.60.40.10:FF:000028">
    <property type="entry name" value="Neuronal cell adhesion molecule"/>
    <property type="match status" value="1"/>
</dbReference>
<dbReference type="InterPro" id="IPR013783">
    <property type="entry name" value="Ig-like_fold"/>
</dbReference>
<dbReference type="InterPro" id="IPR013098">
    <property type="entry name" value="Ig_I-set"/>
</dbReference>
<feature type="domain" description="Ig-like" evidence="4">
    <location>
        <begin position="1"/>
        <end position="64"/>
    </location>
</feature>
<dbReference type="SUPFAM" id="SSF49265">
    <property type="entry name" value="Fibronectin type III"/>
    <property type="match status" value="2"/>
</dbReference>
<dbReference type="SUPFAM" id="SSF48726">
    <property type="entry name" value="Immunoglobulin"/>
    <property type="match status" value="1"/>
</dbReference>
<dbReference type="EMBL" id="KK115033">
    <property type="protein sequence ID" value="KFM64014.1"/>
    <property type="molecule type" value="Genomic_DNA"/>
</dbReference>
<dbReference type="OrthoDB" id="8923679at2759"/>
<dbReference type="InterPro" id="IPR036116">
    <property type="entry name" value="FN3_sf"/>
</dbReference>
<feature type="transmembrane region" description="Helical" evidence="3">
    <location>
        <begin position="383"/>
        <end position="409"/>
    </location>
</feature>
<dbReference type="PANTHER" id="PTHR44170:SF6">
    <property type="entry name" value="CONTACTIN"/>
    <property type="match status" value="1"/>
</dbReference>
<dbReference type="Pfam" id="PF00041">
    <property type="entry name" value="fn3"/>
    <property type="match status" value="3"/>
</dbReference>
<evidence type="ECO:0000259" key="5">
    <source>
        <dbReference type="PROSITE" id="PS50853"/>
    </source>
</evidence>
<protein>
    <submittedName>
        <fullName evidence="6">Down syndrome cell adhesion molecule</fullName>
    </submittedName>
</protein>
<dbReference type="InterPro" id="IPR007110">
    <property type="entry name" value="Ig-like_dom"/>
</dbReference>
<dbReference type="PROSITE" id="PS50835">
    <property type="entry name" value="IG_LIKE"/>
    <property type="match status" value="1"/>
</dbReference>
<evidence type="ECO:0000313" key="6">
    <source>
        <dbReference type="EMBL" id="KFM64014.1"/>
    </source>
</evidence>
<dbReference type="Proteomes" id="UP000054359">
    <property type="component" value="Unassembled WGS sequence"/>
</dbReference>
<keyword evidence="3" id="KW-1133">Transmembrane helix</keyword>
<organism evidence="6 7">
    <name type="scientific">Stegodyphus mimosarum</name>
    <name type="common">African social velvet spider</name>
    <dbReference type="NCBI Taxonomy" id="407821"/>
    <lineage>
        <taxon>Eukaryota</taxon>
        <taxon>Metazoa</taxon>
        <taxon>Ecdysozoa</taxon>
        <taxon>Arthropoda</taxon>
        <taxon>Chelicerata</taxon>
        <taxon>Arachnida</taxon>
        <taxon>Araneae</taxon>
        <taxon>Araneomorphae</taxon>
        <taxon>Entelegynae</taxon>
        <taxon>Eresoidea</taxon>
        <taxon>Eresidae</taxon>
        <taxon>Stegodyphus</taxon>
    </lineage>
</organism>
<accession>A0A087TFX5</accession>
<keyword evidence="3" id="KW-0472">Membrane</keyword>
<feature type="non-terminal residue" evidence="6">
    <location>
        <position position="502"/>
    </location>
</feature>
<evidence type="ECO:0000259" key="4">
    <source>
        <dbReference type="PROSITE" id="PS50835"/>
    </source>
</evidence>
<feature type="domain" description="Fibronectin type-III" evidence="5">
    <location>
        <begin position="268"/>
        <end position="362"/>
    </location>
</feature>